<comment type="caution">
    <text evidence="10">The sequence shown here is derived from an EMBL/GenBank/DDBJ whole genome shotgun (WGS) entry which is preliminary data.</text>
</comment>
<dbReference type="PANTHER" id="PTHR42873:SF1">
    <property type="entry name" value="S-ADENOSYLMETHIONINE-DEPENDENT METHYLTRANSFERASE DOMAIN-CONTAINING PROTEIN"/>
    <property type="match status" value="1"/>
</dbReference>
<proteinExistence type="inferred from homology"/>
<dbReference type="InterPro" id="IPR002478">
    <property type="entry name" value="PUA"/>
</dbReference>
<dbReference type="Gene3D" id="3.30.750.80">
    <property type="entry name" value="RNA methyltransferase domain (HRMD) like"/>
    <property type="match status" value="1"/>
</dbReference>
<keyword evidence="2" id="KW-0963">Cytoplasm</keyword>
<dbReference type="GO" id="GO:0006364">
    <property type="term" value="P:rRNA processing"/>
    <property type="evidence" value="ECO:0007669"/>
    <property type="project" value="UniProtKB-KW"/>
</dbReference>
<dbReference type="SMART" id="SM00359">
    <property type="entry name" value="PUA"/>
    <property type="match status" value="1"/>
</dbReference>
<dbReference type="CDD" id="cd11572">
    <property type="entry name" value="RlmI_M_like"/>
    <property type="match status" value="1"/>
</dbReference>
<sequence length="438" mass="47949">MQFHARLVRSITSFSSASTPTATATTLQEIAATRKGLAKVVLKKGKTQIFRDGSPMVYSGAVDRIIGKPPPKTGDIVLVADGLEKPIGWGLYNSVSMFCVRLMQLEEEATRDLNCALDMEKLLESRFDAALELRRSVGLPSADTNVYRLINSEGDRLSGLIIDVFGDVAVVASSAAWVEQYKSEIEFHIGRIKDVKHIKWRPSIDILKEEGLEISHQIDSDSSVLSEVKVMENGICYNVSLEGQKTGFYADQRENRHLISLISKGQKVLDICCYSGGFALNAVKGGADYVIGIDSSSPALELAKENILLNNLDPAKISFLRKDATEFMKEAASRHEVWDLVILDPPKLAPRRKVLQNASGMYRNLNSLAMKITKRGGLLMTCSCSGAITQSGMFLRILQGAASMAGRKITILRRGGAGCDHPIDPSYPEAKMIAVLRV</sequence>
<dbReference type="Pfam" id="PF10672">
    <property type="entry name" value="Methyltrans_SAM"/>
    <property type="match status" value="1"/>
</dbReference>
<keyword evidence="5" id="KW-0808">Transferase</keyword>
<comment type="similarity">
    <text evidence="8">Belongs to the methyltransferase superfamily. RlmI family.</text>
</comment>
<organism evidence="10 11">
    <name type="scientific">Dioscorea zingiberensis</name>
    <dbReference type="NCBI Taxonomy" id="325984"/>
    <lineage>
        <taxon>Eukaryota</taxon>
        <taxon>Viridiplantae</taxon>
        <taxon>Streptophyta</taxon>
        <taxon>Embryophyta</taxon>
        <taxon>Tracheophyta</taxon>
        <taxon>Spermatophyta</taxon>
        <taxon>Magnoliopsida</taxon>
        <taxon>Liliopsida</taxon>
        <taxon>Dioscoreales</taxon>
        <taxon>Dioscoreaceae</taxon>
        <taxon>Dioscorea</taxon>
    </lineage>
</organism>
<dbReference type="CDD" id="cd21153">
    <property type="entry name" value="PUA_RlmI"/>
    <property type="match status" value="1"/>
</dbReference>
<keyword evidence="7" id="KW-0694">RNA-binding</keyword>
<dbReference type="InterPro" id="IPR041532">
    <property type="entry name" value="RlmI-like_PUA"/>
</dbReference>
<dbReference type="Gene3D" id="2.30.130.10">
    <property type="entry name" value="PUA domain"/>
    <property type="match status" value="1"/>
</dbReference>
<dbReference type="AlphaFoldDB" id="A0A9D5CXD9"/>
<dbReference type="Proteomes" id="UP001085076">
    <property type="component" value="Miscellaneous, Linkage group lg02"/>
</dbReference>
<accession>A0A9D5CXD9</accession>
<dbReference type="SUPFAM" id="SSF88697">
    <property type="entry name" value="PUA domain-like"/>
    <property type="match status" value="1"/>
</dbReference>
<evidence type="ECO:0000256" key="1">
    <source>
        <dbReference type="ARBA" id="ARBA00004496"/>
    </source>
</evidence>
<dbReference type="GO" id="GO:0032259">
    <property type="term" value="P:methylation"/>
    <property type="evidence" value="ECO:0007669"/>
    <property type="project" value="UniProtKB-KW"/>
</dbReference>
<keyword evidence="3" id="KW-0698">rRNA processing</keyword>
<dbReference type="GO" id="GO:0008168">
    <property type="term" value="F:methyltransferase activity"/>
    <property type="evidence" value="ECO:0007669"/>
    <property type="project" value="UniProtKB-KW"/>
</dbReference>
<reference evidence="10" key="1">
    <citation type="submission" date="2021-03" db="EMBL/GenBank/DDBJ databases">
        <authorList>
            <person name="Li Z."/>
            <person name="Yang C."/>
        </authorList>
    </citation>
    <scope>NUCLEOTIDE SEQUENCE</scope>
    <source>
        <strain evidence="10">Dzin_1.0</strain>
        <tissue evidence="10">Leaf</tissue>
    </source>
</reference>
<evidence type="ECO:0000256" key="2">
    <source>
        <dbReference type="ARBA" id="ARBA00022490"/>
    </source>
</evidence>
<dbReference type="GO" id="GO:0005737">
    <property type="term" value="C:cytoplasm"/>
    <property type="evidence" value="ECO:0007669"/>
    <property type="project" value="UniProtKB-SubCell"/>
</dbReference>
<dbReference type="SUPFAM" id="SSF53335">
    <property type="entry name" value="S-adenosyl-L-methionine-dependent methyltransferases"/>
    <property type="match status" value="1"/>
</dbReference>
<evidence type="ECO:0000256" key="5">
    <source>
        <dbReference type="ARBA" id="ARBA00022679"/>
    </source>
</evidence>
<reference evidence="10" key="2">
    <citation type="journal article" date="2022" name="Hortic Res">
        <title>The genome of Dioscorea zingiberensis sheds light on the biosynthesis, origin and evolution of the medicinally important diosgenin saponins.</title>
        <authorList>
            <person name="Li Y."/>
            <person name="Tan C."/>
            <person name="Li Z."/>
            <person name="Guo J."/>
            <person name="Li S."/>
            <person name="Chen X."/>
            <person name="Wang C."/>
            <person name="Dai X."/>
            <person name="Yang H."/>
            <person name="Song W."/>
            <person name="Hou L."/>
            <person name="Xu J."/>
            <person name="Tong Z."/>
            <person name="Xu A."/>
            <person name="Yuan X."/>
            <person name="Wang W."/>
            <person name="Yang Q."/>
            <person name="Chen L."/>
            <person name="Sun Z."/>
            <person name="Wang K."/>
            <person name="Pan B."/>
            <person name="Chen J."/>
            <person name="Bao Y."/>
            <person name="Liu F."/>
            <person name="Qi X."/>
            <person name="Gang D.R."/>
            <person name="Wen J."/>
            <person name="Li J."/>
        </authorList>
    </citation>
    <scope>NUCLEOTIDE SEQUENCE</scope>
    <source>
        <strain evidence="10">Dzin_1.0</strain>
    </source>
</reference>
<dbReference type="InterPro" id="IPR015947">
    <property type="entry name" value="PUA-like_sf"/>
</dbReference>
<evidence type="ECO:0000259" key="9">
    <source>
        <dbReference type="SMART" id="SM00359"/>
    </source>
</evidence>
<dbReference type="PANTHER" id="PTHR42873">
    <property type="entry name" value="RIBOSOMAL RNA LARGE SUBUNIT METHYLTRANSFERASE"/>
    <property type="match status" value="1"/>
</dbReference>
<dbReference type="InterPro" id="IPR019614">
    <property type="entry name" value="SAM-dep_methyl-trfase"/>
</dbReference>
<dbReference type="InterPro" id="IPR029063">
    <property type="entry name" value="SAM-dependent_MTases_sf"/>
</dbReference>
<feature type="domain" description="PUA" evidence="9">
    <location>
        <begin position="38"/>
        <end position="118"/>
    </location>
</feature>
<dbReference type="GO" id="GO:0003723">
    <property type="term" value="F:RNA binding"/>
    <property type="evidence" value="ECO:0007669"/>
    <property type="project" value="UniProtKB-KW"/>
</dbReference>
<dbReference type="EMBL" id="JAGGNH010000002">
    <property type="protein sequence ID" value="KAJ0980844.1"/>
    <property type="molecule type" value="Genomic_DNA"/>
</dbReference>
<evidence type="ECO:0000313" key="10">
    <source>
        <dbReference type="EMBL" id="KAJ0980844.1"/>
    </source>
</evidence>
<dbReference type="Pfam" id="PF17785">
    <property type="entry name" value="PUA_3"/>
    <property type="match status" value="1"/>
</dbReference>
<gene>
    <name evidence="10" type="ORF">J5N97_009099</name>
</gene>
<protein>
    <recommendedName>
        <fullName evidence="9">PUA domain-containing protein</fullName>
    </recommendedName>
</protein>
<evidence type="ECO:0000256" key="7">
    <source>
        <dbReference type="ARBA" id="ARBA00022884"/>
    </source>
</evidence>
<evidence type="ECO:0000256" key="4">
    <source>
        <dbReference type="ARBA" id="ARBA00022603"/>
    </source>
</evidence>
<evidence type="ECO:0000256" key="8">
    <source>
        <dbReference type="ARBA" id="ARBA00038091"/>
    </source>
</evidence>
<dbReference type="Gene3D" id="3.40.50.150">
    <property type="entry name" value="Vaccinia Virus protein VP39"/>
    <property type="match status" value="1"/>
</dbReference>
<evidence type="ECO:0000313" key="11">
    <source>
        <dbReference type="Proteomes" id="UP001085076"/>
    </source>
</evidence>
<keyword evidence="11" id="KW-1185">Reference proteome</keyword>
<dbReference type="OrthoDB" id="269872at2759"/>
<evidence type="ECO:0000256" key="6">
    <source>
        <dbReference type="ARBA" id="ARBA00022691"/>
    </source>
</evidence>
<name>A0A9D5CXD9_9LILI</name>
<keyword evidence="4" id="KW-0489">Methyltransferase</keyword>
<dbReference type="CDD" id="cd02440">
    <property type="entry name" value="AdoMet_MTases"/>
    <property type="match status" value="1"/>
</dbReference>
<comment type="subcellular location">
    <subcellularLocation>
        <location evidence="1">Cytoplasm</location>
    </subcellularLocation>
</comment>
<evidence type="ECO:0000256" key="3">
    <source>
        <dbReference type="ARBA" id="ARBA00022552"/>
    </source>
</evidence>
<keyword evidence="6" id="KW-0949">S-adenosyl-L-methionine</keyword>
<dbReference type="InterPro" id="IPR036974">
    <property type="entry name" value="PUA_sf"/>
</dbReference>